<protein>
    <recommendedName>
        <fullName evidence="1">Alkyl hydroperoxide reductase subunit C/ Thiol specific antioxidant domain-containing protein</fullName>
    </recommendedName>
</protein>
<evidence type="ECO:0000259" key="1">
    <source>
        <dbReference type="Pfam" id="PF00578"/>
    </source>
</evidence>
<reference evidence="2" key="1">
    <citation type="submission" date="2020-02" db="EMBL/GenBank/DDBJ databases">
        <authorList>
            <person name="Meier V. D."/>
        </authorList>
    </citation>
    <scope>NUCLEOTIDE SEQUENCE</scope>
    <source>
        <strain evidence="2">AVDCRST_MAG35</strain>
    </source>
</reference>
<accession>A0A6J4PIR2</accession>
<dbReference type="GO" id="GO:0016491">
    <property type="term" value="F:oxidoreductase activity"/>
    <property type="evidence" value="ECO:0007669"/>
    <property type="project" value="InterPro"/>
</dbReference>
<dbReference type="AlphaFoldDB" id="A0A6J4PIR2"/>
<dbReference type="Pfam" id="PF00578">
    <property type="entry name" value="AhpC-TSA"/>
    <property type="match status" value="1"/>
</dbReference>
<dbReference type="EMBL" id="CADCUY010000364">
    <property type="protein sequence ID" value="CAA9417007.1"/>
    <property type="molecule type" value="Genomic_DNA"/>
</dbReference>
<feature type="domain" description="Alkyl hydroperoxide reductase subunit C/ Thiol specific antioxidant" evidence="1">
    <location>
        <begin position="9"/>
        <end position="42"/>
    </location>
</feature>
<name>A0A6J4PIR2_9ACTN</name>
<evidence type="ECO:0000313" key="2">
    <source>
        <dbReference type="EMBL" id="CAA9417007.1"/>
    </source>
</evidence>
<proteinExistence type="predicted"/>
<gene>
    <name evidence="2" type="ORF">AVDCRST_MAG35-1763</name>
</gene>
<organism evidence="2">
    <name type="scientific">uncultured Quadrisphaera sp</name>
    <dbReference type="NCBI Taxonomy" id="904978"/>
    <lineage>
        <taxon>Bacteria</taxon>
        <taxon>Bacillati</taxon>
        <taxon>Actinomycetota</taxon>
        <taxon>Actinomycetes</taxon>
        <taxon>Kineosporiales</taxon>
        <taxon>Kineosporiaceae</taxon>
        <taxon>Quadrisphaera</taxon>
        <taxon>environmental samples</taxon>
    </lineage>
</organism>
<sequence length="43" mass="4738">MTATTTGAGQRLPDLTLPTLDGGDFRLADLRGKRTLLFMWGSW</sequence>
<dbReference type="Gene3D" id="3.40.30.10">
    <property type="entry name" value="Glutaredoxin"/>
    <property type="match status" value="1"/>
</dbReference>
<dbReference type="GO" id="GO:0016209">
    <property type="term" value="F:antioxidant activity"/>
    <property type="evidence" value="ECO:0007669"/>
    <property type="project" value="InterPro"/>
</dbReference>
<dbReference type="InterPro" id="IPR036249">
    <property type="entry name" value="Thioredoxin-like_sf"/>
</dbReference>
<dbReference type="SUPFAM" id="SSF52833">
    <property type="entry name" value="Thioredoxin-like"/>
    <property type="match status" value="1"/>
</dbReference>
<dbReference type="InterPro" id="IPR000866">
    <property type="entry name" value="AhpC/TSA"/>
</dbReference>